<dbReference type="RefSeq" id="WP_208473251.1">
    <property type="nucleotide sequence ID" value="NZ_JAGFNS010000050.1"/>
</dbReference>
<keyword evidence="3" id="KW-1185">Reference proteome</keyword>
<sequence length="97" mass="10095">MTSPGVGSVRRQLRHAQRVERVAVVPLMLQLSGLAIANVGDQLPVTGFECGTLSGGEVPVGVGVPDRVEGRPPGQIPGGGDRSEQMRLDIVADVVVE</sequence>
<name>A0ABS3UZL1_9ACTN</name>
<evidence type="ECO:0000256" key="1">
    <source>
        <dbReference type="SAM" id="MobiDB-lite"/>
    </source>
</evidence>
<gene>
    <name evidence="2" type="ORF">J5X75_41630</name>
</gene>
<dbReference type="EMBL" id="JAGFNS010000050">
    <property type="protein sequence ID" value="MBO3744016.1"/>
    <property type="molecule type" value="Genomic_DNA"/>
</dbReference>
<comment type="caution">
    <text evidence="2">The sequence shown here is derived from an EMBL/GenBank/DDBJ whole genome shotgun (WGS) entry which is preliminary data.</text>
</comment>
<reference evidence="2 3" key="1">
    <citation type="submission" date="2021-03" db="EMBL/GenBank/DDBJ databases">
        <title>Actinoplanes flavus sp. nov., a novel actinomycete isolated from Coconut Palm rhizosphere soil.</title>
        <authorList>
            <person name="Luo X."/>
        </authorList>
    </citation>
    <scope>NUCLEOTIDE SEQUENCE [LARGE SCALE GENOMIC DNA]</scope>
    <source>
        <strain evidence="2 3">NEAU-H7</strain>
    </source>
</reference>
<accession>A0ABS3UZL1</accession>
<evidence type="ECO:0000313" key="2">
    <source>
        <dbReference type="EMBL" id="MBO3744016.1"/>
    </source>
</evidence>
<evidence type="ECO:0000313" key="3">
    <source>
        <dbReference type="Proteomes" id="UP000679690"/>
    </source>
</evidence>
<protein>
    <submittedName>
        <fullName evidence="2">Uncharacterized protein</fullName>
    </submittedName>
</protein>
<proteinExistence type="predicted"/>
<feature type="region of interest" description="Disordered" evidence="1">
    <location>
        <begin position="63"/>
        <end position="83"/>
    </location>
</feature>
<organism evidence="2 3">
    <name type="scientific">Actinoplanes flavus</name>
    <dbReference type="NCBI Taxonomy" id="2820290"/>
    <lineage>
        <taxon>Bacteria</taxon>
        <taxon>Bacillati</taxon>
        <taxon>Actinomycetota</taxon>
        <taxon>Actinomycetes</taxon>
        <taxon>Micromonosporales</taxon>
        <taxon>Micromonosporaceae</taxon>
        <taxon>Actinoplanes</taxon>
    </lineage>
</organism>
<dbReference type="Proteomes" id="UP000679690">
    <property type="component" value="Unassembled WGS sequence"/>
</dbReference>